<comment type="similarity">
    <text evidence="1">Belongs to the DadA oxidoreductase family.</text>
</comment>
<evidence type="ECO:0000256" key="2">
    <source>
        <dbReference type="ARBA" id="ARBA00023002"/>
    </source>
</evidence>
<keyword evidence="5" id="KW-1185">Reference proteome</keyword>
<dbReference type="AlphaFoldDB" id="A0A842IAY8"/>
<gene>
    <name evidence="4" type="ORF">H7F16_14650</name>
</gene>
<dbReference type="InterPro" id="IPR036188">
    <property type="entry name" value="FAD/NAD-bd_sf"/>
</dbReference>
<dbReference type="GO" id="GO:0005886">
    <property type="term" value="C:plasma membrane"/>
    <property type="evidence" value="ECO:0007669"/>
    <property type="project" value="TreeGrafter"/>
</dbReference>
<keyword evidence="2" id="KW-0560">Oxidoreductase</keyword>
<dbReference type="PANTHER" id="PTHR13847">
    <property type="entry name" value="SARCOSINE DEHYDROGENASE-RELATED"/>
    <property type="match status" value="1"/>
</dbReference>
<dbReference type="Gene3D" id="3.30.9.10">
    <property type="entry name" value="D-Amino Acid Oxidase, subunit A, domain 2"/>
    <property type="match status" value="1"/>
</dbReference>
<protein>
    <submittedName>
        <fullName evidence="4">FAD-binding oxidoreductase</fullName>
    </submittedName>
</protein>
<name>A0A842IAY8_9RHOB</name>
<dbReference type="EMBL" id="JACLQD010000004">
    <property type="protein sequence ID" value="MBC2836756.1"/>
    <property type="molecule type" value="Genomic_DNA"/>
</dbReference>
<dbReference type="InterPro" id="IPR006076">
    <property type="entry name" value="FAD-dep_OxRdtase"/>
</dbReference>
<reference evidence="4 5" key="1">
    <citation type="journal article" date="2017" name="Int. J. Syst. Evol. Microbiol.">
        <title>Gemmobacter straminiformis sp. nov., isolated from an artificial fountain.</title>
        <authorList>
            <person name="Kang J.Y."/>
            <person name="Kim M.J."/>
            <person name="Chun J."/>
            <person name="Son K.P."/>
            <person name="Jahng K.Y."/>
        </authorList>
    </citation>
    <scope>NUCLEOTIDE SEQUENCE [LARGE SCALE GENOMIC DNA]</scope>
    <source>
        <strain evidence="4 5">CAM-8</strain>
    </source>
</reference>
<evidence type="ECO:0000259" key="3">
    <source>
        <dbReference type="Pfam" id="PF01266"/>
    </source>
</evidence>
<feature type="domain" description="FAD dependent oxidoreductase" evidence="3">
    <location>
        <begin position="22"/>
        <end position="417"/>
    </location>
</feature>
<dbReference type="Gene3D" id="3.50.50.60">
    <property type="entry name" value="FAD/NAD(P)-binding domain"/>
    <property type="match status" value="2"/>
</dbReference>
<dbReference type="RefSeq" id="WP_185798367.1">
    <property type="nucleotide sequence ID" value="NZ_JACLQD010000004.1"/>
</dbReference>
<evidence type="ECO:0000313" key="4">
    <source>
        <dbReference type="EMBL" id="MBC2836756.1"/>
    </source>
</evidence>
<dbReference type="Proteomes" id="UP000555411">
    <property type="component" value="Unassembled WGS sequence"/>
</dbReference>
<dbReference type="GO" id="GO:0008718">
    <property type="term" value="F:D-amino-acid dehydrogenase activity"/>
    <property type="evidence" value="ECO:0007669"/>
    <property type="project" value="TreeGrafter"/>
</dbReference>
<dbReference type="GO" id="GO:0005737">
    <property type="term" value="C:cytoplasm"/>
    <property type="evidence" value="ECO:0007669"/>
    <property type="project" value="TreeGrafter"/>
</dbReference>
<accession>A0A842IAY8</accession>
<evidence type="ECO:0000313" key="5">
    <source>
        <dbReference type="Proteomes" id="UP000555411"/>
    </source>
</evidence>
<dbReference type="Pfam" id="PF01266">
    <property type="entry name" value="DAO"/>
    <property type="match status" value="1"/>
</dbReference>
<organism evidence="4 5">
    <name type="scientific">Paragemmobacter straminiformis</name>
    <dbReference type="NCBI Taxonomy" id="2045119"/>
    <lineage>
        <taxon>Bacteria</taxon>
        <taxon>Pseudomonadati</taxon>
        <taxon>Pseudomonadota</taxon>
        <taxon>Alphaproteobacteria</taxon>
        <taxon>Rhodobacterales</taxon>
        <taxon>Paracoccaceae</taxon>
        <taxon>Paragemmobacter</taxon>
    </lineage>
</organism>
<evidence type="ECO:0000256" key="1">
    <source>
        <dbReference type="ARBA" id="ARBA00009410"/>
    </source>
</evidence>
<sequence length="447" mass="47857">MRFPINDSTPVRFAGPAPEACDVVVVGGGVMGVMTAWYLAERGVKVTLCEKGRIAGEQSSRNWGWIRQQGRDFSELPIMMESMRLWKSLSQEIGEGLGFRQEGVLYLAKTEREVAGFEAWRNTAMGHGLDLDMLSGAEVAARLKGSVKEWRAGLFTPSDARAEPWAAVPLLAAGAVRRGAVIIEACAVRALDVAGGRVAGVVTEAGRIACDRVVVAGGAWSSLFLRASGVHIPQLAVLASVAATEPMAEVFSGNACDDDFAFRRRTDGGYSIAPGGGHDFYIGPDAFRNLLDFLPVLKKDWRSASFRAAAPKGFPDAWGTPRRWSADEVTPFERTRILNPAPNMARIDAVQRHFAQAFPTLGRPPLRAAWAGMIDTMPDVVPVVDHAAPLPGLTIATGLSGHGFGIGPGMGRVVADLVEGNPTGHDLSRFRLSRFSDGTKLEPGPSL</sequence>
<dbReference type="GO" id="GO:0055130">
    <property type="term" value="P:D-alanine catabolic process"/>
    <property type="evidence" value="ECO:0007669"/>
    <property type="project" value="TreeGrafter"/>
</dbReference>
<dbReference type="SUPFAM" id="SSF51905">
    <property type="entry name" value="FAD/NAD(P)-binding domain"/>
    <property type="match status" value="1"/>
</dbReference>
<comment type="caution">
    <text evidence="4">The sequence shown here is derived from an EMBL/GenBank/DDBJ whole genome shotgun (WGS) entry which is preliminary data.</text>
</comment>
<proteinExistence type="inferred from homology"/>
<dbReference type="PANTHER" id="PTHR13847:SF280">
    <property type="entry name" value="D-AMINO ACID DEHYDROGENASE"/>
    <property type="match status" value="1"/>
</dbReference>